<dbReference type="RefSeq" id="WP_171653601.1">
    <property type="nucleotide sequence ID" value="NZ_WHOD01000070.1"/>
</dbReference>
<protein>
    <recommendedName>
        <fullName evidence="13 17">UDP-N-acetylmuramoyl-L-alanyl-D-glutamate--2,6-diaminopimelate ligase</fullName>
        <ecNumber evidence="12 17">6.3.2.13</ecNumber>
    </recommendedName>
    <alternativeName>
        <fullName evidence="14 17">Meso-A2pm-adding enzyme</fullName>
    </alternativeName>
    <alternativeName>
        <fullName evidence="15 17">Meso-diaminopimelate-adding enzyme</fullName>
    </alternativeName>
    <alternativeName>
        <fullName evidence="16 17">UDP-MurNAc-L-Ala-D-Glu:meso-diaminopimelate ligase</fullName>
    </alternativeName>
    <alternativeName>
        <fullName evidence="17">UDP-MurNAc-tripeptide synthetase</fullName>
    </alternativeName>
    <alternativeName>
        <fullName evidence="17">UDP-N-acetylmuramyl-tripeptide synthetase</fullName>
    </alternativeName>
</protein>
<dbReference type="Pfam" id="PF08245">
    <property type="entry name" value="Mur_ligase_M"/>
    <property type="match status" value="1"/>
</dbReference>
<dbReference type="InterPro" id="IPR036565">
    <property type="entry name" value="Mur-like_cat_sf"/>
</dbReference>
<dbReference type="NCBIfam" id="TIGR01085">
    <property type="entry name" value="murE"/>
    <property type="match status" value="1"/>
</dbReference>
<evidence type="ECO:0000256" key="18">
    <source>
        <dbReference type="RuleBase" id="RU004135"/>
    </source>
</evidence>
<feature type="binding site" evidence="17">
    <location>
        <position position="467"/>
    </location>
    <ligand>
        <name>meso-2,6-diaminopimelate</name>
        <dbReference type="ChEBI" id="CHEBI:57791"/>
    </ligand>
</feature>
<feature type="binding site" evidence="17">
    <location>
        <position position="471"/>
    </location>
    <ligand>
        <name>meso-2,6-diaminopimelate</name>
        <dbReference type="ChEBI" id="CHEBI:57791"/>
    </ligand>
</feature>
<gene>
    <name evidence="17" type="primary">murE</name>
    <name evidence="21" type="ORF">GC093_19565</name>
</gene>
<keyword evidence="3 17" id="KW-0963">Cytoplasm</keyword>
<evidence type="ECO:0000256" key="7">
    <source>
        <dbReference type="ARBA" id="ARBA00022960"/>
    </source>
</evidence>
<feature type="domain" description="Mur ligase central" evidence="20">
    <location>
        <begin position="108"/>
        <end position="317"/>
    </location>
</feature>
<dbReference type="PROSITE" id="PS01011">
    <property type="entry name" value="FOLYLPOLYGLU_SYNT_1"/>
    <property type="match status" value="1"/>
</dbReference>
<keyword evidence="22" id="KW-1185">Reference proteome</keyword>
<feature type="binding site" evidence="17">
    <location>
        <begin position="412"/>
        <end position="415"/>
    </location>
    <ligand>
        <name>meso-2,6-diaminopimelate</name>
        <dbReference type="ChEBI" id="CHEBI:57791"/>
    </ligand>
</feature>
<accession>A0A972K170</accession>
<dbReference type="InterPro" id="IPR018109">
    <property type="entry name" value="Folylpolyglutamate_synth_CS"/>
</dbReference>
<dbReference type="InterPro" id="IPR036615">
    <property type="entry name" value="Mur_ligase_C_dom_sf"/>
</dbReference>
<evidence type="ECO:0000256" key="8">
    <source>
        <dbReference type="ARBA" id="ARBA00022984"/>
    </source>
</evidence>
<comment type="caution">
    <text evidence="17">Lacks conserved residue(s) required for the propagation of feature annotation.</text>
</comment>
<dbReference type="GO" id="GO:0008765">
    <property type="term" value="F:UDP-N-acetylmuramoylalanyl-D-glutamate-2,6-diaminopimelate ligase activity"/>
    <property type="evidence" value="ECO:0007669"/>
    <property type="project" value="UniProtKB-UniRule"/>
</dbReference>
<name>A0A972K170_9BACL</name>
<dbReference type="GO" id="GO:0009252">
    <property type="term" value="P:peptidoglycan biosynthetic process"/>
    <property type="evidence" value="ECO:0007669"/>
    <property type="project" value="UniProtKB-UniRule"/>
</dbReference>
<evidence type="ECO:0000256" key="10">
    <source>
        <dbReference type="ARBA" id="ARBA00050251"/>
    </source>
</evidence>
<dbReference type="GO" id="GO:0004326">
    <property type="term" value="F:tetrahydrofolylpolyglutamate synthase activity"/>
    <property type="evidence" value="ECO:0007669"/>
    <property type="project" value="InterPro"/>
</dbReference>
<comment type="cofactor">
    <cofactor evidence="17">
        <name>Mg(2+)</name>
        <dbReference type="ChEBI" id="CHEBI:18420"/>
    </cofactor>
</comment>
<evidence type="ECO:0000256" key="9">
    <source>
        <dbReference type="ARBA" id="ARBA00023316"/>
    </source>
</evidence>
<dbReference type="InterPro" id="IPR013221">
    <property type="entry name" value="Mur_ligase_cen"/>
</dbReference>
<comment type="function">
    <text evidence="11 17">Catalyzes the addition of meso-diaminopimelic acid to the nucleotide precursor UDP-N-acetylmuramoyl-L-alanyl-D-glutamate (UMAG) in the biosynthesis of bacterial cell-wall peptidoglycan.</text>
</comment>
<dbReference type="GO" id="GO:0000287">
    <property type="term" value="F:magnesium ion binding"/>
    <property type="evidence" value="ECO:0007669"/>
    <property type="project" value="UniProtKB-UniRule"/>
</dbReference>
<feature type="binding site" evidence="17">
    <location>
        <position position="180"/>
    </location>
    <ligand>
        <name>UDP-N-acetyl-alpha-D-muramoyl-L-alanyl-D-glutamate</name>
        <dbReference type="ChEBI" id="CHEBI:83900"/>
    </ligand>
</feature>
<feature type="binding site" evidence="17">
    <location>
        <position position="188"/>
    </location>
    <ligand>
        <name>UDP-N-acetyl-alpha-D-muramoyl-L-alanyl-D-glutamate</name>
        <dbReference type="ChEBI" id="CHEBI:83900"/>
    </ligand>
</feature>
<comment type="subcellular location">
    <subcellularLocation>
        <location evidence="17 18">Cytoplasm</location>
    </subcellularLocation>
</comment>
<evidence type="ECO:0000259" key="19">
    <source>
        <dbReference type="Pfam" id="PF02875"/>
    </source>
</evidence>
<keyword evidence="6 17" id="KW-0067">ATP-binding</keyword>
<dbReference type="Gene3D" id="3.40.1190.10">
    <property type="entry name" value="Mur-like, catalytic domain"/>
    <property type="match status" value="1"/>
</dbReference>
<evidence type="ECO:0000256" key="2">
    <source>
        <dbReference type="ARBA" id="ARBA00005898"/>
    </source>
</evidence>
<feature type="domain" description="Mur ligase C-terminal" evidence="19">
    <location>
        <begin position="339"/>
        <end position="469"/>
    </location>
</feature>
<sequence>MQLKELASHLAVSRISGDGSINITGIQIDSRKVKPGDLFVCVSEKIGIKDRHLFAEQAVNNGASALVVEYDVKVDVPKLFVKNTWDALSILSCHFYDYPSNSMKVIGITGTNGKTTSSYLLEKVLSHNGFVTGLMGNIHVKIGTEYIINHENNTQDAHNLQRNFRKMVEQGTDYCIIEVSSHGLDMGRVKGTEFRTGIFTNLTQDHLDYHGSMENYKAAKGLLFSRLGNGYYPSQDEQRFAVLNADDPASADFAKQTAAQVVSYGIHSEADVRADRIQINSKGTSFRCTTFRGTLDFQTNLIGEFNVYNTLSAIAAALLEGITLEAIKQSIEAIDAVDGRMEVVDEGQDFLVLVDYAHTPDGLENALSTIKQFAEGQIHCVFGCGGDRDRTKRPVMGAVTARYSNRLYVTSDNPRMEDPQRIVEDIESGIVDSGFSKDSYELIVDRRAAIKKAIAAASPKDVVLIAGKGHETYQDIKGIKHDFDDRSVAKEALRGRYRD</sequence>
<dbReference type="InterPro" id="IPR005761">
    <property type="entry name" value="UDP-N-AcMur-Glu-dNH2Pim_ligase"/>
</dbReference>
<dbReference type="SUPFAM" id="SSF53244">
    <property type="entry name" value="MurD-like peptide ligases, peptide-binding domain"/>
    <property type="match status" value="1"/>
</dbReference>
<keyword evidence="9 17" id="KW-0961">Cell wall biogenesis/degradation</keyword>
<comment type="catalytic activity">
    <reaction evidence="10 17">
        <text>UDP-N-acetyl-alpha-D-muramoyl-L-alanyl-D-glutamate + meso-2,6-diaminopimelate + ATP = UDP-N-acetyl-alpha-D-muramoyl-L-alanyl-gamma-D-glutamyl-meso-2,6-diaminopimelate + ADP + phosphate + H(+)</text>
        <dbReference type="Rhea" id="RHEA:23676"/>
        <dbReference type="ChEBI" id="CHEBI:15378"/>
        <dbReference type="ChEBI" id="CHEBI:30616"/>
        <dbReference type="ChEBI" id="CHEBI:43474"/>
        <dbReference type="ChEBI" id="CHEBI:57791"/>
        <dbReference type="ChEBI" id="CHEBI:83900"/>
        <dbReference type="ChEBI" id="CHEBI:83905"/>
        <dbReference type="ChEBI" id="CHEBI:456216"/>
        <dbReference type="EC" id="6.3.2.13"/>
    </reaction>
</comment>
<dbReference type="GO" id="GO:0005524">
    <property type="term" value="F:ATP binding"/>
    <property type="evidence" value="ECO:0007669"/>
    <property type="project" value="UniProtKB-UniRule"/>
</dbReference>
<dbReference type="AlphaFoldDB" id="A0A972K170"/>
<dbReference type="Gene3D" id="3.90.190.20">
    <property type="entry name" value="Mur ligase, C-terminal domain"/>
    <property type="match status" value="1"/>
</dbReference>
<dbReference type="Pfam" id="PF02875">
    <property type="entry name" value="Mur_ligase_C"/>
    <property type="match status" value="1"/>
</dbReference>
<dbReference type="InterPro" id="IPR004101">
    <property type="entry name" value="Mur_ligase_C"/>
</dbReference>
<comment type="caution">
    <text evidence="21">The sequence shown here is derived from an EMBL/GenBank/DDBJ whole genome shotgun (WGS) entry which is preliminary data.</text>
</comment>
<dbReference type="SUPFAM" id="SSF63418">
    <property type="entry name" value="MurE/MurF N-terminal domain"/>
    <property type="match status" value="1"/>
</dbReference>
<keyword evidence="7 17" id="KW-0133">Cell shape</keyword>
<keyword evidence="17 18" id="KW-0132">Cell division</keyword>
<evidence type="ECO:0000256" key="4">
    <source>
        <dbReference type="ARBA" id="ARBA00022598"/>
    </source>
</evidence>
<dbReference type="GO" id="GO:0008360">
    <property type="term" value="P:regulation of cell shape"/>
    <property type="evidence" value="ECO:0007669"/>
    <property type="project" value="UniProtKB-KW"/>
</dbReference>
<feature type="binding site" evidence="17">
    <location>
        <begin position="110"/>
        <end position="116"/>
    </location>
    <ligand>
        <name>ATP</name>
        <dbReference type="ChEBI" id="CHEBI:30616"/>
    </ligand>
</feature>
<dbReference type="Proteomes" id="UP000641588">
    <property type="component" value="Unassembled WGS sequence"/>
</dbReference>
<evidence type="ECO:0000313" key="21">
    <source>
        <dbReference type="EMBL" id="NOU95406.1"/>
    </source>
</evidence>
<keyword evidence="17" id="KW-0460">Magnesium</keyword>
<evidence type="ECO:0000256" key="1">
    <source>
        <dbReference type="ARBA" id="ARBA00004752"/>
    </source>
</evidence>
<evidence type="ECO:0000313" key="22">
    <source>
        <dbReference type="Proteomes" id="UP000641588"/>
    </source>
</evidence>
<evidence type="ECO:0000256" key="15">
    <source>
        <dbReference type="ARBA" id="ARBA00076158"/>
    </source>
</evidence>
<evidence type="ECO:0000259" key="20">
    <source>
        <dbReference type="Pfam" id="PF08245"/>
    </source>
</evidence>
<dbReference type="NCBIfam" id="NF001126">
    <property type="entry name" value="PRK00139.1-4"/>
    <property type="match status" value="1"/>
</dbReference>
<comment type="similarity">
    <text evidence="2 17">Belongs to the MurCDEF family. MurE subfamily.</text>
</comment>
<keyword evidence="8 17" id="KW-0573">Peptidoglycan synthesis</keyword>
<dbReference type="EMBL" id="WHOD01000070">
    <property type="protein sequence ID" value="NOU95406.1"/>
    <property type="molecule type" value="Genomic_DNA"/>
</dbReference>
<dbReference type="SUPFAM" id="SSF53623">
    <property type="entry name" value="MurD-like peptide ligases, catalytic domain"/>
    <property type="match status" value="1"/>
</dbReference>
<keyword evidence="4 17" id="KW-0436">Ligase</keyword>
<reference evidence="21" key="1">
    <citation type="submission" date="2019-10" db="EMBL/GenBank/DDBJ databases">
        <title>Description of Paenibacillus glebae sp. nov.</title>
        <authorList>
            <person name="Carlier A."/>
            <person name="Qi S."/>
        </authorList>
    </citation>
    <scope>NUCLEOTIDE SEQUENCE</scope>
    <source>
        <strain evidence="21">LMG 31456</strain>
    </source>
</reference>
<feature type="modified residue" description="N6-carboxylysine" evidence="17">
    <location>
        <position position="220"/>
    </location>
</feature>
<evidence type="ECO:0000256" key="3">
    <source>
        <dbReference type="ARBA" id="ARBA00022490"/>
    </source>
</evidence>
<dbReference type="HAMAP" id="MF_00208">
    <property type="entry name" value="MurE"/>
    <property type="match status" value="1"/>
</dbReference>
<evidence type="ECO:0000256" key="6">
    <source>
        <dbReference type="ARBA" id="ARBA00022840"/>
    </source>
</evidence>
<dbReference type="Gene3D" id="3.40.1390.10">
    <property type="entry name" value="MurE/MurF, N-terminal domain"/>
    <property type="match status" value="1"/>
</dbReference>
<proteinExistence type="inferred from homology"/>
<evidence type="ECO:0000256" key="5">
    <source>
        <dbReference type="ARBA" id="ARBA00022741"/>
    </source>
</evidence>
<dbReference type="GO" id="GO:0051301">
    <property type="term" value="P:cell division"/>
    <property type="evidence" value="ECO:0007669"/>
    <property type="project" value="UniProtKB-KW"/>
</dbReference>
<comment type="pathway">
    <text evidence="1 17 18">Cell wall biogenesis; peptidoglycan biosynthesis.</text>
</comment>
<dbReference type="GO" id="GO:0071555">
    <property type="term" value="P:cell wall organization"/>
    <property type="evidence" value="ECO:0007669"/>
    <property type="project" value="UniProtKB-KW"/>
</dbReference>
<dbReference type="GO" id="GO:0005737">
    <property type="term" value="C:cytoplasm"/>
    <property type="evidence" value="ECO:0007669"/>
    <property type="project" value="UniProtKB-SubCell"/>
</dbReference>
<evidence type="ECO:0000256" key="14">
    <source>
        <dbReference type="ARBA" id="ARBA00075482"/>
    </source>
</evidence>
<evidence type="ECO:0000256" key="16">
    <source>
        <dbReference type="ARBA" id="ARBA00081560"/>
    </source>
</evidence>
<keyword evidence="5 17" id="KW-0547">Nucleotide-binding</keyword>
<dbReference type="PANTHER" id="PTHR23135">
    <property type="entry name" value="MUR LIGASE FAMILY MEMBER"/>
    <property type="match status" value="1"/>
</dbReference>
<dbReference type="InterPro" id="IPR035911">
    <property type="entry name" value="MurE/MurF_N"/>
</dbReference>
<feature type="binding site" evidence="17">
    <location>
        <position position="30"/>
    </location>
    <ligand>
        <name>UDP-N-acetyl-alpha-D-muramoyl-L-alanyl-D-glutamate</name>
        <dbReference type="ChEBI" id="CHEBI:83900"/>
    </ligand>
</feature>
<dbReference type="PANTHER" id="PTHR23135:SF4">
    <property type="entry name" value="UDP-N-ACETYLMURAMOYL-L-ALANYL-D-GLUTAMATE--2,6-DIAMINOPIMELATE LIGASE MURE HOMOLOG, CHLOROPLASTIC"/>
    <property type="match status" value="1"/>
</dbReference>
<dbReference type="EC" id="6.3.2.13" evidence="12 17"/>
<keyword evidence="17 18" id="KW-0131">Cell cycle</keyword>
<comment type="PTM">
    <text evidence="17">Carboxylation is probably crucial for Mg(2+) binding and, consequently, for the gamma-phosphate positioning of ATP.</text>
</comment>
<evidence type="ECO:0000256" key="12">
    <source>
        <dbReference type="ARBA" id="ARBA00066633"/>
    </source>
</evidence>
<feature type="binding site" evidence="17">
    <location>
        <position position="152"/>
    </location>
    <ligand>
        <name>UDP-N-acetyl-alpha-D-muramoyl-L-alanyl-D-glutamate</name>
        <dbReference type="ChEBI" id="CHEBI:83900"/>
    </ligand>
</feature>
<organism evidence="21 22">
    <name type="scientific">Paenibacillus foliorum</name>
    <dbReference type="NCBI Taxonomy" id="2654974"/>
    <lineage>
        <taxon>Bacteria</taxon>
        <taxon>Bacillati</taxon>
        <taxon>Bacillota</taxon>
        <taxon>Bacilli</taxon>
        <taxon>Bacillales</taxon>
        <taxon>Paenibacillaceae</taxon>
        <taxon>Paenibacillus</taxon>
    </lineage>
</organism>
<evidence type="ECO:0000256" key="13">
    <source>
        <dbReference type="ARBA" id="ARBA00072883"/>
    </source>
</evidence>
<evidence type="ECO:0000256" key="17">
    <source>
        <dbReference type="HAMAP-Rule" id="MF_00208"/>
    </source>
</evidence>
<feature type="binding site" evidence="17">
    <location>
        <position position="388"/>
    </location>
    <ligand>
        <name>meso-2,6-diaminopimelate</name>
        <dbReference type="ChEBI" id="CHEBI:57791"/>
    </ligand>
</feature>
<feature type="short sequence motif" description="Meso-diaminopimelate recognition motif" evidence="17">
    <location>
        <begin position="412"/>
        <end position="415"/>
    </location>
</feature>
<dbReference type="FunFam" id="3.90.190.20:FF:000006">
    <property type="entry name" value="UDP-N-acetylmuramoyl-L-alanyl-D-glutamate--2,6-diaminopimelate ligase"/>
    <property type="match status" value="1"/>
</dbReference>
<evidence type="ECO:0000256" key="11">
    <source>
        <dbReference type="ARBA" id="ARBA00056782"/>
    </source>
</evidence>